<gene>
    <name evidence="2" type="ORF">J34TS1_31090</name>
</gene>
<evidence type="ECO:0000256" key="1">
    <source>
        <dbReference type="SAM" id="SignalP"/>
    </source>
</evidence>
<reference evidence="2 3" key="1">
    <citation type="submission" date="2021-03" db="EMBL/GenBank/DDBJ databases">
        <title>Antimicrobial resistance genes in bacteria isolated from Japanese honey, and their potential for conferring macrolide and lincosamide resistance in the American foulbrood pathogen Paenibacillus larvae.</title>
        <authorList>
            <person name="Okamoto M."/>
            <person name="Kumagai M."/>
            <person name="Kanamori H."/>
            <person name="Takamatsu D."/>
        </authorList>
    </citation>
    <scope>NUCLEOTIDE SEQUENCE [LARGE SCALE GENOMIC DNA]</scope>
    <source>
        <strain evidence="2 3">J34TS1</strain>
    </source>
</reference>
<accession>A0A919YDA9</accession>
<comment type="caution">
    <text evidence="2">The sequence shown here is derived from an EMBL/GenBank/DDBJ whole genome shotgun (WGS) entry which is preliminary data.</text>
</comment>
<feature type="chain" id="PRO_5037181143" description="Lipoprotein" evidence="1">
    <location>
        <begin position="25"/>
        <end position="179"/>
    </location>
</feature>
<sequence length="179" mass="19360">MLKIIALLVSVLSPLSLMPAASPAAGLATSETAAHHAAVAGPAKDQAVKMKPPLQHFDTMNGISLSDTSRDVLVKKGKPLRVTHDRWTGCNEYHYKDAVAGICDGMVDYVHIPVSAEKMRINGNWVSLKPSDVENMLGKPQFVSEDGSVFIRGFHAVKLYRDPNTGAVQGADFFDSRTE</sequence>
<feature type="signal peptide" evidence="1">
    <location>
        <begin position="1"/>
        <end position="24"/>
    </location>
</feature>
<dbReference type="Proteomes" id="UP000682811">
    <property type="component" value="Unassembled WGS sequence"/>
</dbReference>
<organism evidence="2 3">
    <name type="scientific">Paenibacillus azoreducens</name>
    <dbReference type="NCBI Taxonomy" id="116718"/>
    <lineage>
        <taxon>Bacteria</taxon>
        <taxon>Bacillati</taxon>
        <taxon>Bacillota</taxon>
        <taxon>Bacilli</taxon>
        <taxon>Bacillales</taxon>
        <taxon>Paenibacillaceae</taxon>
        <taxon>Paenibacillus</taxon>
    </lineage>
</organism>
<dbReference type="RefSeq" id="WP_212979016.1">
    <property type="nucleotide sequence ID" value="NZ_AP025343.1"/>
</dbReference>
<evidence type="ECO:0000313" key="3">
    <source>
        <dbReference type="Proteomes" id="UP000682811"/>
    </source>
</evidence>
<dbReference type="EMBL" id="BORT01000013">
    <property type="protein sequence ID" value="GIO48344.1"/>
    <property type="molecule type" value="Genomic_DNA"/>
</dbReference>
<dbReference type="AlphaFoldDB" id="A0A919YDA9"/>
<name>A0A919YDA9_9BACL</name>
<keyword evidence="3" id="KW-1185">Reference proteome</keyword>
<evidence type="ECO:0008006" key="4">
    <source>
        <dbReference type="Google" id="ProtNLM"/>
    </source>
</evidence>
<proteinExistence type="predicted"/>
<keyword evidence="1" id="KW-0732">Signal</keyword>
<protein>
    <recommendedName>
        <fullName evidence="4">Lipoprotein</fullName>
    </recommendedName>
</protein>
<evidence type="ECO:0000313" key="2">
    <source>
        <dbReference type="EMBL" id="GIO48344.1"/>
    </source>
</evidence>